<name>A0A9D0Z838_9FIRM</name>
<feature type="signal peptide" evidence="1">
    <location>
        <begin position="1"/>
        <end position="22"/>
    </location>
</feature>
<dbReference type="EMBL" id="DVFJ01000002">
    <property type="protein sequence ID" value="HIQ70733.1"/>
    <property type="molecule type" value="Genomic_DNA"/>
</dbReference>
<sequence>MKRAICTLLLAALLGSASGALAADGPMLTAEDLAELQPAYEAFLDELEDLIVEKGLLADDQREAWRMYQLGDFFQNGGYGMIAAMYTPDLLVYARDVDSLVSLSCQTGAGLLELQTMRGYTPLDSALPGLLLEVSLSDAEGMPVPCRFRFTATQGSFLAWDALGARYAEVGISLINDGRPVYWSNPPLTSDELAQPPVITLEILGDSDDEALAAATLTLTPSGTGWRVEDGALK</sequence>
<keyword evidence="1" id="KW-0732">Signal</keyword>
<comment type="caution">
    <text evidence="2">The sequence shown here is derived from an EMBL/GenBank/DDBJ whole genome shotgun (WGS) entry which is preliminary data.</text>
</comment>
<feature type="chain" id="PRO_5039523562" evidence="1">
    <location>
        <begin position="23"/>
        <end position="234"/>
    </location>
</feature>
<dbReference type="Proteomes" id="UP000886887">
    <property type="component" value="Unassembled WGS sequence"/>
</dbReference>
<evidence type="ECO:0000256" key="1">
    <source>
        <dbReference type="SAM" id="SignalP"/>
    </source>
</evidence>
<reference evidence="2" key="1">
    <citation type="submission" date="2020-10" db="EMBL/GenBank/DDBJ databases">
        <authorList>
            <person name="Gilroy R."/>
        </authorList>
    </citation>
    <scope>NUCLEOTIDE SEQUENCE</scope>
    <source>
        <strain evidence="2">ChiSxjej2B14-6234</strain>
    </source>
</reference>
<organism evidence="2 3">
    <name type="scientific">Candidatus Onthenecus intestinigallinarum</name>
    <dbReference type="NCBI Taxonomy" id="2840875"/>
    <lineage>
        <taxon>Bacteria</taxon>
        <taxon>Bacillati</taxon>
        <taxon>Bacillota</taxon>
        <taxon>Clostridia</taxon>
        <taxon>Eubacteriales</taxon>
        <taxon>Candidatus Onthenecus</taxon>
    </lineage>
</organism>
<accession>A0A9D0Z838</accession>
<dbReference type="AlphaFoldDB" id="A0A9D0Z838"/>
<gene>
    <name evidence="2" type="ORF">IAB73_00730</name>
</gene>
<proteinExistence type="predicted"/>
<evidence type="ECO:0000313" key="2">
    <source>
        <dbReference type="EMBL" id="HIQ70733.1"/>
    </source>
</evidence>
<protein>
    <submittedName>
        <fullName evidence="2">Uncharacterized protein</fullName>
    </submittedName>
</protein>
<reference evidence="2" key="2">
    <citation type="journal article" date="2021" name="PeerJ">
        <title>Extensive microbial diversity within the chicken gut microbiome revealed by metagenomics and culture.</title>
        <authorList>
            <person name="Gilroy R."/>
            <person name="Ravi A."/>
            <person name="Getino M."/>
            <person name="Pursley I."/>
            <person name="Horton D.L."/>
            <person name="Alikhan N.F."/>
            <person name="Baker D."/>
            <person name="Gharbi K."/>
            <person name="Hall N."/>
            <person name="Watson M."/>
            <person name="Adriaenssens E.M."/>
            <person name="Foster-Nyarko E."/>
            <person name="Jarju S."/>
            <person name="Secka A."/>
            <person name="Antonio M."/>
            <person name="Oren A."/>
            <person name="Chaudhuri R.R."/>
            <person name="La Ragione R."/>
            <person name="Hildebrand F."/>
            <person name="Pallen M.J."/>
        </authorList>
    </citation>
    <scope>NUCLEOTIDE SEQUENCE</scope>
    <source>
        <strain evidence="2">ChiSxjej2B14-6234</strain>
    </source>
</reference>
<evidence type="ECO:0000313" key="3">
    <source>
        <dbReference type="Proteomes" id="UP000886887"/>
    </source>
</evidence>